<keyword evidence="3" id="KW-1185">Reference proteome</keyword>
<proteinExistence type="predicted"/>
<evidence type="ECO:0000313" key="2">
    <source>
        <dbReference type="EMBL" id="EGO65205.1"/>
    </source>
</evidence>
<reference evidence="2 3" key="1">
    <citation type="journal article" date="2011" name="EMBO J.">
        <title>Structural diversity of bacterial flagellar motors.</title>
        <authorList>
            <person name="Chen S."/>
            <person name="Beeby M."/>
            <person name="Murphy G.E."/>
            <person name="Leadbetter J.R."/>
            <person name="Hendrixson D.R."/>
            <person name="Briegel A."/>
            <person name="Li Z."/>
            <person name="Shi J."/>
            <person name="Tocheva E.I."/>
            <person name="Muller A."/>
            <person name="Dobro M.J."/>
            <person name="Jensen G.J."/>
        </authorList>
    </citation>
    <scope>NUCLEOTIDE SEQUENCE [LARGE SCALE GENOMIC DNA]</scope>
    <source>
        <strain evidence="2 3">DSM 6540</strain>
    </source>
</reference>
<comment type="caution">
    <text evidence="2">The sequence shown here is derived from an EMBL/GenBank/DDBJ whole genome shotgun (WGS) entry which is preliminary data.</text>
</comment>
<accession>F7NFF0</accession>
<evidence type="ECO:0000313" key="3">
    <source>
        <dbReference type="Proteomes" id="UP000003240"/>
    </source>
</evidence>
<evidence type="ECO:0000256" key="1">
    <source>
        <dbReference type="SAM" id="Phobius"/>
    </source>
</evidence>
<name>F7NFF0_9FIRM</name>
<dbReference type="AlphaFoldDB" id="F7NFF0"/>
<feature type="transmembrane region" description="Helical" evidence="1">
    <location>
        <begin position="97"/>
        <end position="118"/>
    </location>
</feature>
<keyword evidence="1" id="KW-1133">Transmembrane helix</keyword>
<feature type="transmembrane region" description="Helical" evidence="1">
    <location>
        <begin position="138"/>
        <end position="158"/>
    </location>
</feature>
<dbReference type="STRING" id="1009370.ALO_03886"/>
<dbReference type="eggNOG" id="COG2181">
    <property type="taxonomic scope" value="Bacteria"/>
</dbReference>
<dbReference type="Gene3D" id="1.20.950.20">
    <property type="entry name" value="Transmembrane di-heme cytochromes, Chain C"/>
    <property type="match status" value="1"/>
</dbReference>
<feature type="transmembrane region" description="Helical" evidence="1">
    <location>
        <begin position="6"/>
        <end position="27"/>
    </location>
</feature>
<dbReference type="SUPFAM" id="SSF103501">
    <property type="entry name" value="Respiratory nitrate reductase 1 gamma chain"/>
    <property type="match status" value="1"/>
</dbReference>
<evidence type="ECO:0008006" key="4">
    <source>
        <dbReference type="Google" id="ProtNLM"/>
    </source>
</evidence>
<sequence>MSWWAAGPMVYAAILICLIATGCKLAFYAGMPRHLRWDLYPIPHQGPIGSKYQKQDFHSRKPPIFPRYELMAMLREMVWIQKAFVHNRRLWTGSFPLHIGIYLCAAWVVLLIVGAWAISAGQPVSGWTALLQGLTQVTGAAGLSAGLSGSLYLLRLRLGDQGLRQMSDPVLYAQLGIMILLFGSGLTAWLTVDRSFILIREHIGSLLRLRPAVTHPLIAWEMLIFSLFLLVLPFSRMMHYAAKYFLYHRIMWDDEPIQPGSPLEQNVSSSLHGQVSWSAPHVKRWGNWLEQAAGAREEGDGK</sequence>
<dbReference type="InterPro" id="IPR036197">
    <property type="entry name" value="NarG-like_sf"/>
</dbReference>
<organism evidence="2 3">
    <name type="scientific">Acetonema longum DSM 6540</name>
    <dbReference type="NCBI Taxonomy" id="1009370"/>
    <lineage>
        <taxon>Bacteria</taxon>
        <taxon>Bacillati</taxon>
        <taxon>Bacillota</taxon>
        <taxon>Negativicutes</taxon>
        <taxon>Acetonemataceae</taxon>
        <taxon>Acetonema</taxon>
    </lineage>
</organism>
<dbReference type="EMBL" id="AFGF01000025">
    <property type="protein sequence ID" value="EGO65205.1"/>
    <property type="molecule type" value="Genomic_DNA"/>
</dbReference>
<dbReference type="Proteomes" id="UP000003240">
    <property type="component" value="Unassembled WGS sequence"/>
</dbReference>
<protein>
    <recommendedName>
        <fullName evidence="4">Nitrate reductase gamma subunit</fullName>
    </recommendedName>
</protein>
<keyword evidence="1" id="KW-0812">Transmembrane</keyword>
<gene>
    <name evidence="2" type="ORF">ALO_03886</name>
</gene>
<keyword evidence="1" id="KW-0472">Membrane</keyword>
<feature type="transmembrane region" description="Helical" evidence="1">
    <location>
        <begin position="170"/>
        <end position="192"/>
    </location>
</feature>
<feature type="transmembrane region" description="Helical" evidence="1">
    <location>
        <begin position="212"/>
        <end position="234"/>
    </location>
</feature>